<gene>
    <name evidence="1" type="ORF">Enr17x_08980</name>
</gene>
<evidence type="ECO:0008006" key="3">
    <source>
        <dbReference type="Google" id="ProtNLM"/>
    </source>
</evidence>
<dbReference type="InterPro" id="IPR011990">
    <property type="entry name" value="TPR-like_helical_dom_sf"/>
</dbReference>
<reference evidence="1 2" key="1">
    <citation type="submission" date="2019-03" db="EMBL/GenBank/DDBJ databases">
        <title>Deep-cultivation of Planctomycetes and their phenomic and genomic characterization uncovers novel biology.</title>
        <authorList>
            <person name="Wiegand S."/>
            <person name="Jogler M."/>
            <person name="Boedeker C."/>
            <person name="Pinto D."/>
            <person name="Vollmers J."/>
            <person name="Rivas-Marin E."/>
            <person name="Kohn T."/>
            <person name="Peeters S.H."/>
            <person name="Heuer A."/>
            <person name="Rast P."/>
            <person name="Oberbeckmann S."/>
            <person name="Bunk B."/>
            <person name="Jeske O."/>
            <person name="Meyerdierks A."/>
            <person name="Storesund J.E."/>
            <person name="Kallscheuer N."/>
            <person name="Luecker S."/>
            <person name="Lage O.M."/>
            <person name="Pohl T."/>
            <person name="Merkel B.J."/>
            <person name="Hornburger P."/>
            <person name="Mueller R.-W."/>
            <person name="Bruemmer F."/>
            <person name="Labrenz M."/>
            <person name="Spormann A.M."/>
            <person name="Op den Camp H."/>
            <person name="Overmann J."/>
            <person name="Amann R."/>
            <person name="Jetten M.S.M."/>
            <person name="Mascher T."/>
            <person name="Medema M.H."/>
            <person name="Devos D.P."/>
            <person name="Kaster A.-K."/>
            <person name="Ovreas L."/>
            <person name="Rohde M."/>
            <person name="Galperin M.Y."/>
            <person name="Jogler C."/>
        </authorList>
    </citation>
    <scope>NUCLEOTIDE SEQUENCE [LARGE SCALE GENOMIC DNA]</scope>
    <source>
        <strain evidence="1 2">Enr17</strain>
    </source>
</reference>
<accession>A0A518I723</accession>
<dbReference type="SUPFAM" id="SSF48452">
    <property type="entry name" value="TPR-like"/>
    <property type="match status" value="1"/>
</dbReference>
<evidence type="ECO:0000313" key="1">
    <source>
        <dbReference type="EMBL" id="QDV48883.1"/>
    </source>
</evidence>
<dbReference type="KEGG" id="gfm:Enr17x_08980"/>
<dbReference type="Proteomes" id="UP000318313">
    <property type="component" value="Chromosome"/>
</dbReference>
<proteinExistence type="predicted"/>
<organism evidence="1 2">
    <name type="scientific">Gimesia fumaroli</name>
    <dbReference type="NCBI Taxonomy" id="2527976"/>
    <lineage>
        <taxon>Bacteria</taxon>
        <taxon>Pseudomonadati</taxon>
        <taxon>Planctomycetota</taxon>
        <taxon>Planctomycetia</taxon>
        <taxon>Planctomycetales</taxon>
        <taxon>Planctomycetaceae</taxon>
        <taxon>Gimesia</taxon>
    </lineage>
</organism>
<dbReference type="AlphaFoldDB" id="A0A518I723"/>
<dbReference type="RefSeq" id="WP_145306198.1">
    <property type="nucleotide sequence ID" value="NZ_CP037452.1"/>
</dbReference>
<protein>
    <recommendedName>
        <fullName evidence="3">Tetratricopeptide repeat protein</fullName>
    </recommendedName>
</protein>
<dbReference type="OrthoDB" id="264030at2"/>
<dbReference type="Gene3D" id="1.25.40.10">
    <property type="entry name" value="Tetratricopeptide repeat domain"/>
    <property type="match status" value="1"/>
</dbReference>
<dbReference type="EMBL" id="CP037452">
    <property type="protein sequence ID" value="QDV48883.1"/>
    <property type="molecule type" value="Genomic_DNA"/>
</dbReference>
<keyword evidence="2" id="KW-1185">Reference proteome</keyword>
<name>A0A518I723_9PLAN</name>
<sequence>MNHELIETYRDLIGELEGSLEPDEAAIHGLLVEIEADANLSQVEQAFLRGYMGYHFLDVLTQVDCEAEFRGILAHDPDHDLANLYLGYQTFDIGNYATAMEQFQKINLDPHFLWSQIKIRELIVCCHLHLQQFLEAEELLCPVLRQAMELDSNDDYAHPIELLEALAEWHAEFSAVIGADAWQCDIKLLMDVLQKYDLTDTFAEQLAQISP</sequence>
<evidence type="ECO:0000313" key="2">
    <source>
        <dbReference type="Proteomes" id="UP000318313"/>
    </source>
</evidence>